<name>A0AA35VKV3_LACSI</name>
<sequence length="152" mass="17451">MDTVVLVDAHGEMLDNIETQVSSAVDHVQDRNKALYKAKRLQKKIKEVYVHWISGFHPGDPGSIPGNGTFFSASFWKAIVGRSIRIRIQIQRYPLVKVKLAQYLIKLFSNNSTLGIFNPCFFAHRFEFIQLSFTFITKTILLNFLVPHNRQA</sequence>
<gene>
    <name evidence="3" type="ORF">LSALG_LOCUS8631</name>
</gene>
<evidence type="ECO:0000259" key="2">
    <source>
        <dbReference type="PROSITE" id="PS50192"/>
    </source>
</evidence>
<dbReference type="EMBL" id="OX465077">
    <property type="protein sequence ID" value="CAI9268195.1"/>
    <property type="molecule type" value="Genomic_DNA"/>
</dbReference>
<reference evidence="3" key="1">
    <citation type="submission" date="2023-04" db="EMBL/GenBank/DDBJ databases">
        <authorList>
            <person name="Vijverberg K."/>
            <person name="Xiong W."/>
            <person name="Schranz E."/>
        </authorList>
    </citation>
    <scope>NUCLEOTIDE SEQUENCE</scope>
</reference>
<dbReference type="GO" id="GO:0015031">
    <property type="term" value="P:protein transport"/>
    <property type="evidence" value="ECO:0007669"/>
    <property type="project" value="UniProtKB-KW"/>
</dbReference>
<protein>
    <recommendedName>
        <fullName evidence="2">t-SNARE coiled-coil homology domain-containing protein</fullName>
    </recommendedName>
</protein>
<dbReference type="Gene3D" id="1.20.5.110">
    <property type="match status" value="1"/>
</dbReference>
<feature type="domain" description="T-SNARE coiled-coil homology" evidence="2">
    <location>
        <begin position="1"/>
        <end position="38"/>
    </location>
</feature>
<evidence type="ECO:0000313" key="4">
    <source>
        <dbReference type="Proteomes" id="UP001177003"/>
    </source>
</evidence>
<dbReference type="Proteomes" id="UP001177003">
    <property type="component" value="Chromosome 1"/>
</dbReference>
<keyword evidence="4" id="KW-1185">Reference proteome</keyword>
<evidence type="ECO:0000313" key="3">
    <source>
        <dbReference type="EMBL" id="CAI9268195.1"/>
    </source>
</evidence>
<keyword evidence="1" id="KW-0653">Protein transport</keyword>
<dbReference type="PROSITE" id="PS50192">
    <property type="entry name" value="T_SNARE"/>
    <property type="match status" value="1"/>
</dbReference>
<dbReference type="SUPFAM" id="SSF58038">
    <property type="entry name" value="SNARE fusion complex"/>
    <property type="match status" value="1"/>
</dbReference>
<dbReference type="InterPro" id="IPR000727">
    <property type="entry name" value="T_SNARE_dom"/>
</dbReference>
<organism evidence="3 4">
    <name type="scientific">Lactuca saligna</name>
    <name type="common">Willowleaf lettuce</name>
    <dbReference type="NCBI Taxonomy" id="75948"/>
    <lineage>
        <taxon>Eukaryota</taxon>
        <taxon>Viridiplantae</taxon>
        <taxon>Streptophyta</taxon>
        <taxon>Embryophyta</taxon>
        <taxon>Tracheophyta</taxon>
        <taxon>Spermatophyta</taxon>
        <taxon>Magnoliopsida</taxon>
        <taxon>eudicotyledons</taxon>
        <taxon>Gunneridae</taxon>
        <taxon>Pentapetalae</taxon>
        <taxon>asterids</taxon>
        <taxon>campanulids</taxon>
        <taxon>Asterales</taxon>
        <taxon>Asteraceae</taxon>
        <taxon>Cichorioideae</taxon>
        <taxon>Cichorieae</taxon>
        <taxon>Lactucinae</taxon>
        <taxon>Lactuca</taxon>
    </lineage>
</organism>
<accession>A0AA35VKV3</accession>
<evidence type="ECO:0000256" key="1">
    <source>
        <dbReference type="ARBA" id="ARBA00022927"/>
    </source>
</evidence>
<keyword evidence="1" id="KW-0813">Transport</keyword>
<proteinExistence type="predicted"/>
<dbReference type="AlphaFoldDB" id="A0AA35VKV3"/>